<dbReference type="EMBL" id="BT146762">
    <property type="protein sequence ID" value="AFK46556.1"/>
    <property type="molecule type" value="mRNA"/>
</dbReference>
<sequence>MAKSGLTRLTPLVSWMLSQSQKPMRTSACFMTLRADSVSTQSGMMRLSLSYAR</sequence>
<protein>
    <submittedName>
        <fullName evidence="1">Uncharacterized protein</fullName>
    </submittedName>
</protein>
<organism evidence="1">
    <name type="scientific">Lotus japonicus</name>
    <name type="common">Lotus corniculatus var. japonicus</name>
    <dbReference type="NCBI Taxonomy" id="34305"/>
    <lineage>
        <taxon>Eukaryota</taxon>
        <taxon>Viridiplantae</taxon>
        <taxon>Streptophyta</taxon>
        <taxon>Embryophyta</taxon>
        <taxon>Tracheophyta</taxon>
        <taxon>Spermatophyta</taxon>
        <taxon>Magnoliopsida</taxon>
        <taxon>eudicotyledons</taxon>
        <taxon>Gunneridae</taxon>
        <taxon>Pentapetalae</taxon>
        <taxon>rosids</taxon>
        <taxon>fabids</taxon>
        <taxon>Fabales</taxon>
        <taxon>Fabaceae</taxon>
        <taxon>Papilionoideae</taxon>
        <taxon>50 kb inversion clade</taxon>
        <taxon>NPAAA clade</taxon>
        <taxon>Hologalegina</taxon>
        <taxon>robinioid clade</taxon>
        <taxon>Loteae</taxon>
        <taxon>Lotus</taxon>
    </lineage>
</organism>
<dbReference type="AlphaFoldDB" id="I3T214"/>
<evidence type="ECO:0000313" key="1">
    <source>
        <dbReference type="EMBL" id="AFK46556.1"/>
    </source>
</evidence>
<name>I3T214_LOTJA</name>
<proteinExistence type="evidence at transcript level"/>
<reference evidence="1" key="1">
    <citation type="submission" date="2012-05" db="EMBL/GenBank/DDBJ databases">
        <authorList>
            <person name="Krishnakumar V."/>
            <person name="Cheung F."/>
            <person name="Xiao Y."/>
            <person name="Chan A."/>
            <person name="Moskal W.A."/>
            <person name="Town C.D."/>
        </authorList>
    </citation>
    <scope>NUCLEOTIDE SEQUENCE</scope>
</reference>
<accession>I3T214</accession>